<keyword evidence="1" id="KW-0732">Signal</keyword>
<feature type="domain" description="Outer membrane protein beta-barrel" evidence="2">
    <location>
        <begin position="460"/>
        <end position="925"/>
    </location>
</feature>
<gene>
    <name evidence="3" type="ORF">ESV85_01325</name>
</gene>
<dbReference type="InterPro" id="IPR008969">
    <property type="entry name" value="CarboxyPept-like_regulatory"/>
</dbReference>
<evidence type="ECO:0000313" key="4">
    <source>
        <dbReference type="Proteomes" id="UP000321935"/>
    </source>
</evidence>
<dbReference type="RefSeq" id="WP_146914434.1">
    <property type="nucleotide sequence ID" value="NZ_VORW01000001.1"/>
</dbReference>
<protein>
    <submittedName>
        <fullName evidence="3">Outer membrane beta-barrel protein</fullName>
    </submittedName>
</protein>
<feature type="signal peptide" evidence="1">
    <location>
        <begin position="1"/>
        <end position="22"/>
    </location>
</feature>
<evidence type="ECO:0000259" key="2">
    <source>
        <dbReference type="Pfam" id="PF14905"/>
    </source>
</evidence>
<dbReference type="SUPFAM" id="SSF49464">
    <property type="entry name" value="Carboxypeptidase regulatory domain-like"/>
    <property type="match status" value="1"/>
</dbReference>
<proteinExistence type="predicted"/>
<organism evidence="3 4">
    <name type="scientific">Algoriphagus aquimarinus</name>
    <dbReference type="NCBI Taxonomy" id="237018"/>
    <lineage>
        <taxon>Bacteria</taxon>
        <taxon>Pseudomonadati</taxon>
        <taxon>Bacteroidota</taxon>
        <taxon>Cytophagia</taxon>
        <taxon>Cytophagales</taxon>
        <taxon>Cyclobacteriaceae</taxon>
        <taxon>Algoriphagus</taxon>
    </lineage>
</organism>
<dbReference type="Pfam" id="PF13715">
    <property type="entry name" value="CarbopepD_reg_2"/>
    <property type="match status" value="1"/>
</dbReference>
<evidence type="ECO:0000313" key="3">
    <source>
        <dbReference type="EMBL" id="TXE14229.1"/>
    </source>
</evidence>
<sequence>MKKNYHFILLIFCLLIGSSAFGQRPTGEGRPERKLTGTVMDGVTKTPMAGANVLIKTVTDSLLVGTVTDGKGYFEIVRPAIPSVKIEIKFIGYETITKTHTGRDPIDLGVFTLVEDAQVLGEVIIEGQNPLGEMRGDTTSFNASAFKTKENGMAEDLVRKMPGITIANGEVQAQGEAVQKILVDGREFFGSDPNIALRNLPADAIDRVEILDQKSDQSRLTGFDDGTYTKTINIILREDSKNGQFGRAYAGYGTDNKYNAGGSLNLFSGDRRVSILGLFNNINQQNFSSDDLAGVNANSSGGGGGRGRGGFGGGNNNFYGGNDIGTITTNAMGLNYSDKLGTKVNFTGSYFFNNTQNTLRQITNRQTVINETTTQNYQENLINSVENFNHRANARIEADLNEKNSLIITPNISFQTNKTYSDRDALTLSNGTDSLSSLRSITNAKTNSYNIGNNLTYRYKFDKKGRTFSTDVNTSWNNRNQDSELSGASIDYRRNQLDTTLQETYLLSQGFNYRVNATLTEPLSEKSIATIGYQVGNNKTDSNQKTRVLNDENISVLDTALSNEFNNKFITQRLRTGYAYNSAGWNLSANLDYQYAKLDNEAFFPTEGVFVRDFNNILPSASVSFRNRESGLNFRLRYRTSTDEPSVSQLQNVVNNQNPLSLSVGNPNLAQSFQNSIFANIGKFNMEKNRTFFIFANVSATKNYIGSATYIAAQDTLINGEILLRPGGQISQPVNLDGNFNSTMFMTYGAPIKGIKTNINLNTRVGFNRSPGIINGEKNINDNINLGQGVTFTSNISKDVDFTISTTGTYTIVNSSLQENLNNNYYIQESNLRLYYSPNGGKLFVGNTVSNSLYRGLSEGFDQSVWLWNMEAGYRFAKNNKAEMKVVIFDLLNQNNSISRTISAVSVSDVYTNVLTRYGLLTFTYILGNFKQPEQTEQPWQRGGPPRGGRTW</sequence>
<dbReference type="Pfam" id="PF14905">
    <property type="entry name" value="OMP_b-brl_3"/>
    <property type="match status" value="1"/>
</dbReference>
<reference evidence="3 4" key="1">
    <citation type="submission" date="2019-08" db="EMBL/GenBank/DDBJ databases">
        <title>Genomes sequence of Algoriphagus aquimarinus ACAM450.</title>
        <authorList>
            <person name="Bowman J.P."/>
        </authorList>
    </citation>
    <scope>NUCLEOTIDE SEQUENCE [LARGE SCALE GENOMIC DNA]</scope>
    <source>
        <strain evidence="3 4">ACAM 450</strain>
    </source>
</reference>
<evidence type="ECO:0000256" key="1">
    <source>
        <dbReference type="SAM" id="SignalP"/>
    </source>
</evidence>
<dbReference type="EMBL" id="VORW01000001">
    <property type="protein sequence ID" value="TXE14229.1"/>
    <property type="molecule type" value="Genomic_DNA"/>
</dbReference>
<accession>A0A5C7B3A7</accession>
<dbReference type="SUPFAM" id="SSF56935">
    <property type="entry name" value="Porins"/>
    <property type="match status" value="1"/>
</dbReference>
<feature type="chain" id="PRO_5022721825" evidence="1">
    <location>
        <begin position="23"/>
        <end position="952"/>
    </location>
</feature>
<dbReference type="OrthoDB" id="1682379at2"/>
<dbReference type="AlphaFoldDB" id="A0A5C7B3A7"/>
<comment type="caution">
    <text evidence="3">The sequence shown here is derived from an EMBL/GenBank/DDBJ whole genome shotgun (WGS) entry which is preliminary data.</text>
</comment>
<dbReference type="Proteomes" id="UP000321935">
    <property type="component" value="Unassembled WGS sequence"/>
</dbReference>
<dbReference type="InterPro" id="IPR041700">
    <property type="entry name" value="OMP_b-brl_3"/>
</dbReference>
<name>A0A5C7B3A7_9BACT</name>